<name>A0A8R7QCF3_TRIUA</name>
<keyword evidence="3" id="KW-1185">Reference proteome</keyword>
<reference evidence="2" key="2">
    <citation type="submission" date="2018-03" db="EMBL/GenBank/DDBJ databases">
        <title>The Triticum urartu genome reveals the dynamic nature of wheat genome evolution.</title>
        <authorList>
            <person name="Ling H."/>
            <person name="Ma B."/>
            <person name="Shi X."/>
            <person name="Liu H."/>
            <person name="Dong L."/>
            <person name="Sun H."/>
            <person name="Cao Y."/>
            <person name="Gao Q."/>
            <person name="Zheng S."/>
            <person name="Li Y."/>
            <person name="Yu Y."/>
            <person name="Du H."/>
            <person name="Qi M."/>
            <person name="Li Y."/>
            <person name="Yu H."/>
            <person name="Cui Y."/>
            <person name="Wang N."/>
            <person name="Chen C."/>
            <person name="Wu H."/>
            <person name="Zhao Y."/>
            <person name="Zhang J."/>
            <person name="Li Y."/>
            <person name="Zhou W."/>
            <person name="Zhang B."/>
            <person name="Hu W."/>
            <person name="Eijk M."/>
            <person name="Tang J."/>
            <person name="Witsenboer H."/>
            <person name="Zhao S."/>
            <person name="Li Z."/>
            <person name="Zhang A."/>
            <person name="Wang D."/>
            <person name="Liang C."/>
        </authorList>
    </citation>
    <scope>NUCLEOTIDE SEQUENCE [LARGE SCALE GENOMIC DNA]</scope>
    <source>
        <strain evidence="2">cv. G1812</strain>
    </source>
</reference>
<dbReference type="AlphaFoldDB" id="A0A8R7QCF3"/>
<dbReference type="Proteomes" id="UP000015106">
    <property type="component" value="Chromosome 5"/>
</dbReference>
<organism evidence="2 3">
    <name type="scientific">Triticum urartu</name>
    <name type="common">Red wild einkorn</name>
    <name type="synonym">Crithodium urartu</name>
    <dbReference type="NCBI Taxonomy" id="4572"/>
    <lineage>
        <taxon>Eukaryota</taxon>
        <taxon>Viridiplantae</taxon>
        <taxon>Streptophyta</taxon>
        <taxon>Embryophyta</taxon>
        <taxon>Tracheophyta</taxon>
        <taxon>Spermatophyta</taxon>
        <taxon>Magnoliopsida</taxon>
        <taxon>Liliopsida</taxon>
        <taxon>Poales</taxon>
        <taxon>Poaceae</taxon>
        <taxon>BOP clade</taxon>
        <taxon>Pooideae</taxon>
        <taxon>Triticodae</taxon>
        <taxon>Triticeae</taxon>
        <taxon>Triticinae</taxon>
        <taxon>Triticum</taxon>
    </lineage>
</organism>
<protein>
    <submittedName>
        <fullName evidence="2">Uncharacterized protein</fullName>
    </submittedName>
</protein>
<accession>A0A8R7QCF3</accession>
<dbReference type="Gramene" id="TuG1812G0500000570.01.T01">
    <property type="protein sequence ID" value="TuG1812G0500000570.01.T01"/>
    <property type="gene ID" value="TuG1812G0500000570.01"/>
</dbReference>
<evidence type="ECO:0000313" key="3">
    <source>
        <dbReference type="Proteomes" id="UP000015106"/>
    </source>
</evidence>
<evidence type="ECO:0000256" key="1">
    <source>
        <dbReference type="SAM" id="MobiDB-lite"/>
    </source>
</evidence>
<reference evidence="2" key="3">
    <citation type="submission" date="2022-06" db="UniProtKB">
        <authorList>
            <consortium name="EnsemblPlants"/>
        </authorList>
    </citation>
    <scope>IDENTIFICATION</scope>
</reference>
<dbReference type="EnsemblPlants" id="TuG1812G0500000570.01.T01">
    <property type="protein sequence ID" value="TuG1812G0500000570.01.T01"/>
    <property type="gene ID" value="TuG1812G0500000570.01"/>
</dbReference>
<evidence type="ECO:0000313" key="2">
    <source>
        <dbReference type="EnsemblPlants" id="TuG1812G0500000570.01.T01"/>
    </source>
</evidence>
<reference evidence="3" key="1">
    <citation type="journal article" date="2013" name="Nature">
        <title>Draft genome of the wheat A-genome progenitor Triticum urartu.</title>
        <authorList>
            <person name="Ling H.Q."/>
            <person name="Zhao S."/>
            <person name="Liu D."/>
            <person name="Wang J."/>
            <person name="Sun H."/>
            <person name="Zhang C."/>
            <person name="Fan H."/>
            <person name="Li D."/>
            <person name="Dong L."/>
            <person name="Tao Y."/>
            <person name="Gao C."/>
            <person name="Wu H."/>
            <person name="Li Y."/>
            <person name="Cui Y."/>
            <person name="Guo X."/>
            <person name="Zheng S."/>
            <person name="Wang B."/>
            <person name="Yu K."/>
            <person name="Liang Q."/>
            <person name="Yang W."/>
            <person name="Lou X."/>
            <person name="Chen J."/>
            <person name="Feng M."/>
            <person name="Jian J."/>
            <person name="Zhang X."/>
            <person name="Luo G."/>
            <person name="Jiang Y."/>
            <person name="Liu J."/>
            <person name="Wang Z."/>
            <person name="Sha Y."/>
            <person name="Zhang B."/>
            <person name="Wu H."/>
            <person name="Tang D."/>
            <person name="Shen Q."/>
            <person name="Xue P."/>
            <person name="Zou S."/>
            <person name="Wang X."/>
            <person name="Liu X."/>
            <person name="Wang F."/>
            <person name="Yang Y."/>
            <person name="An X."/>
            <person name="Dong Z."/>
            <person name="Zhang K."/>
            <person name="Zhang X."/>
            <person name="Luo M.C."/>
            <person name="Dvorak J."/>
            <person name="Tong Y."/>
            <person name="Wang J."/>
            <person name="Yang H."/>
            <person name="Li Z."/>
            <person name="Wang D."/>
            <person name="Zhang A."/>
            <person name="Wang J."/>
        </authorList>
    </citation>
    <scope>NUCLEOTIDE SEQUENCE</scope>
    <source>
        <strain evidence="3">cv. G1812</strain>
    </source>
</reference>
<sequence>EQQRIRGTNIEGESGSGEHIPNHFPLGFFLRSPNPRVQMSESGSGEDMTHRRRRRLPGDGDLLWEILLRLPPQPSSLRRLQAMAAPRHRPQIPPPLP</sequence>
<feature type="region of interest" description="Disordered" evidence="1">
    <location>
        <begin position="1"/>
        <end position="56"/>
    </location>
</feature>
<proteinExistence type="predicted"/>